<organism evidence="2 3">
    <name type="scientific">Eragrostis curvula</name>
    <name type="common">weeping love grass</name>
    <dbReference type="NCBI Taxonomy" id="38414"/>
    <lineage>
        <taxon>Eukaryota</taxon>
        <taxon>Viridiplantae</taxon>
        <taxon>Streptophyta</taxon>
        <taxon>Embryophyta</taxon>
        <taxon>Tracheophyta</taxon>
        <taxon>Spermatophyta</taxon>
        <taxon>Magnoliopsida</taxon>
        <taxon>Liliopsida</taxon>
        <taxon>Poales</taxon>
        <taxon>Poaceae</taxon>
        <taxon>PACMAD clade</taxon>
        <taxon>Chloridoideae</taxon>
        <taxon>Eragrostideae</taxon>
        <taxon>Eragrostidinae</taxon>
        <taxon>Eragrostis</taxon>
    </lineage>
</organism>
<dbReference type="Proteomes" id="UP000324897">
    <property type="component" value="Unassembled WGS sequence"/>
</dbReference>
<comment type="caution">
    <text evidence="2">The sequence shown here is derived from an EMBL/GenBank/DDBJ whole genome shotgun (WGS) entry which is preliminary data.</text>
</comment>
<evidence type="ECO:0000313" key="3">
    <source>
        <dbReference type="Proteomes" id="UP000324897"/>
    </source>
</evidence>
<gene>
    <name evidence="2" type="ORF">EJB05_47427</name>
</gene>
<dbReference type="EMBL" id="RWGY01000045">
    <property type="protein sequence ID" value="TVU07375.1"/>
    <property type="molecule type" value="Genomic_DNA"/>
</dbReference>
<feature type="region of interest" description="Disordered" evidence="1">
    <location>
        <begin position="1"/>
        <end position="79"/>
    </location>
</feature>
<feature type="region of interest" description="Disordered" evidence="1">
    <location>
        <begin position="317"/>
        <end position="336"/>
    </location>
</feature>
<reference evidence="2 3" key="1">
    <citation type="journal article" date="2019" name="Sci. Rep.">
        <title>A high-quality genome of Eragrostis curvula grass provides insights into Poaceae evolution and supports new strategies to enhance forage quality.</title>
        <authorList>
            <person name="Carballo J."/>
            <person name="Santos B.A.C.M."/>
            <person name="Zappacosta D."/>
            <person name="Garbus I."/>
            <person name="Selva J.P."/>
            <person name="Gallo C.A."/>
            <person name="Diaz A."/>
            <person name="Albertini E."/>
            <person name="Caccamo M."/>
            <person name="Echenique V."/>
        </authorList>
    </citation>
    <scope>NUCLEOTIDE SEQUENCE [LARGE SCALE GENOMIC DNA]</scope>
    <source>
        <strain evidence="3">cv. Victoria</strain>
        <tissue evidence="2">Leaf</tissue>
    </source>
</reference>
<feature type="non-terminal residue" evidence="2">
    <location>
        <position position="444"/>
    </location>
</feature>
<evidence type="ECO:0000313" key="2">
    <source>
        <dbReference type="EMBL" id="TVU07375.1"/>
    </source>
</evidence>
<sequence>MSGDQGVRRGMSSSSRVPLSDRTNIEVEASGQKDDLLAKKRAQSRESSRRYRERQRAALQAKNNEPELTPDGKEHPGVLMTPRANTRKREPLSAITNVKNVTGQLRRDSATPCFIRKPDQTQCPVHTLDEGCVLPSEYIALATPSLFRKPKLMPSVGASSKHVQMDAVSRNKCSQANVCKTTEAGVNGYQTQWPSETLDAECDVAVATPPLCKKSKLIRSLESTSDQVEMSTQYGRKIGQENLGETTQVGVIGESTQAGADFDFEDESWLRRNDDWHPNSTSDGQNLYDSGIVVTQCVAPEELQRARWRANSQSFRKRKMTEQALDEVSTKSKKNKKWYAQMSEQAKARLLEKNHLRQQQYRLRNSKNAPQPAKPSLTERVGTSENINKKMGKRDETHVNDLVYDSGIWDPDASETVLDEENLETHKPKDDDIDDVFADDEGRV</sequence>
<feature type="compositionally biased region" description="Acidic residues" evidence="1">
    <location>
        <begin position="431"/>
        <end position="444"/>
    </location>
</feature>
<dbReference type="AlphaFoldDB" id="A0A5J9T7N3"/>
<evidence type="ECO:0008006" key="4">
    <source>
        <dbReference type="Google" id="ProtNLM"/>
    </source>
</evidence>
<keyword evidence="3" id="KW-1185">Reference proteome</keyword>
<proteinExistence type="predicted"/>
<accession>A0A5J9T7N3</accession>
<protein>
    <recommendedName>
        <fullName evidence="4">BZIP domain-containing protein</fullName>
    </recommendedName>
</protein>
<dbReference type="Gramene" id="TVU07375">
    <property type="protein sequence ID" value="TVU07375"/>
    <property type="gene ID" value="EJB05_47427"/>
</dbReference>
<evidence type="ECO:0000256" key="1">
    <source>
        <dbReference type="SAM" id="MobiDB-lite"/>
    </source>
</evidence>
<name>A0A5J9T7N3_9POAL</name>
<feature type="region of interest" description="Disordered" evidence="1">
    <location>
        <begin position="413"/>
        <end position="444"/>
    </location>
</feature>
<feature type="region of interest" description="Disordered" evidence="1">
    <location>
        <begin position="362"/>
        <end position="394"/>
    </location>
</feature>
<feature type="compositionally biased region" description="Basic and acidic residues" evidence="1">
    <location>
        <begin position="31"/>
        <end position="56"/>
    </location>
</feature>